<accession>X1D300</accession>
<feature type="non-terminal residue" evidence="1">
    <location>
        <position position="257"/>
    </location>
</feature>
<dbReference type="Pfam" id="PF13385">
    <property type="entry name" value="Laminin_G_3"/>
    <property type="match status" value="1"/>
</dbReference>
<dbReference type="SUPFAM" id="SSF49899">
    <property type="entry name" value="Concanavalin A-like lectins/glucanases"/>
    <property type="match status" value="1"/>
</dbReference>
<dbReference type="InterPro" id="IPR013320">
    <property type="entry name" value="ConA-like_dom_sf"/>
</dbReference>
<sequence length="257" mass="27912">MWSGVIFPFDNPLLSNVWDSGFEAVFHLANDPSGGAGSMKDSTSNNRDGSPFNMTALNLTDGDIGKAIDFDGAAEYIAFAALGSITQWTITAKFKSDVVSGDHTVCSQDLSGYNDDVLFGIEPESGYGTNNAIGCVVHNNDGSTREIVSNNVPVTTIDWYVASVRSTGSMLYLYVDGVEKDTDPGTNIGMGNNVWNIGQSTQAVPRRFDGLIEELRISSSSRNESWVVAESYSLFDDLITYDIPAFYYFDGYVKEEG</sequence>
<name>X1D300_9ZZZZ</name>
<dbReference type="Gene3D" id="2.60.120.200">
    <property type="match status" value="1"/>
</dbReference>
<gene>
    <name evidence="1" type="ORF">S01H4_47861</name>
</gene>
<reference evidence="1" key="1">
    <citation type="journal article" date="2014" name="Front. Microbiol.">
        <title>High frequency of phylogenetically diverse reductive dehalogenase-homologous genes in deep subseafloor sedimentary metagenomes.</title>
        <authorList>
            <person name="Kawai M."/>
            <person name="Futagami T."/>
            <person name="Toyoda A."/>
            <person name="Takaki Y."/>
            <person name="Nishi S."/>
            <person name="Hori S."/>
            <person name="Arai W."/>
            <person name="Tsubouchi T."/>
            <person name="Morono Y."/>
            <person name="Uchiyama I."/>
            <person name="Ito T."/>
            <person name="Fujiyama A."/>
            <person name="Inagaki F."/>
            <person name="Takami H."/>
        </authorList>
    </citation>
    <scope>NUCLEOTIDE SEQUENCE</scope>
    <source>
        <strain evidence="1">Expedition CK06-06</strain>
    </source>
</reference>
<evidence type="ECO:0008006" key="2">
    <source>
        <dbReference type="Google" id="ProtNLM"/>
    </source>
</evidence>
<evidence type="ECO:0000313" key="1">
    <source>
        <dbReference type="EMBL" id="GAH02630.1"/>
    </source>
</evidence>
<organism evidence="1">
    <name type="scientific">marine sediment metagenome</name>
    <dbReference type="NCBI Taxonomy" id="412755"/>
    <lineage>
        <taxon>unclassified sequences</taxon>
        <taxon>metagenomes</taxon>
        <taxon>ecological metagenomes</taxon>
    </lineage>
</organism>
<dbReference type="EMBL" id="BART01026918">
    <property type="protein sequence ID" value="GAH02630.1"/>
    <property type="molecule type" value="Genomic_DNA"/>
</dbReference>
<dbReference type="AlphaFoldDB" id="X1D300"/>
<proteinExistence type="predicted"/>
<comment type="caution">
    <text evidence="1">The sequence shown here is derived from an EMBL/GenBank/DDBJ whole genome shotgun (WGS) entry which is preliminary data.</text>
</comment>
<protein>
    <recommendedName>
        <fullName evidence="2">LamG-like jellyroll fold domain-containing protein</fullName>
    </recommendedName>
</protein>